<dbReference type="InterPro" id="IPR043504">
    <property type="entry name" value="Peptidase_S1_PA_chymotrypsin"/>
</dbReference>
<dbReference type="GO" id="GO:0016020">
    <property type="term" value="C:membrane"/>
    <property type="evidence" value="ECO:0007669"/>
    <property type="project" value="UniProtKB-SubCell"/>
</dbReference>
<name>A0A6J7HIN6_9ZZZZ</name>
<evidence type="ECO:0000256" key="2">
    <source>
        <dbReference type="ARBA" id="ARBA00022692"/>
    </source>
</evidence>
<dbReference type="GO" id="GO:0009403">
    <property type="term" value="P:toxin biosynthetic process"/>
    <property type="evidence" value="ECO:0007669"/>
    <property type="project" value="InterPro"/>
</dbReference>
<keyword evidence="4 5" id="KW-0472">Membrane</keyword>
<feature type="transmembrane region" description="Helical" evidence="5">
    <location>
        <begin position="57"/>
        <end position="82"/>
    </location>
</feature>
<dbReference type="PANTHER" id="PTHR43019">
    <property type="entry name" value="SERINE ENDOPROTEASE DEGS"/>
    <property type="match status" value="1"/>
</dbReference>
<evidence type="ECO:0000313" key="6">
    <source>
        <dbReference type="EMBL" id="CAB4920831.1"/>
    </source>
</evidence>
<reference evidence="6" key="1">
    <citation type="submission" date="2020-05" db="EMBL/GenBank/DDBJ databases">
        <authorList>
            <person name="Chiriac C."/>
            <person name="Salcher M."/>
            <person name="Ghai R."/>
            <person name="Kavagutti S V."/>
        </authorList>
    </citation>
    <scope>NUCLEOTIDE SEQUENCE</scope>
</reference>
<evidence type="ECO:0000256" key="3">
    <source>
        <dbReference type="ARBA" id="ARBA00022989"/>
    </source>
</evidence>
<evidence type="ECO:0000256" key="1">
    <source>
        <dbReference type="ARBA" id="ARBA00004141"/>
    </source>
</evidence>
<dbReference type="NCBIfam" id="NF033740">
    <property type="entry name" value="MarP_fam_protase"/>
    <property type="match status" value="1"/>
</dbReference>
<dbReference type="EMBL" id="CAFBMR010000064">
    <property type="protein sequence ID" value="CAB4920831.1"/>
    <property type="molecule type" value="Genomic_DNA"/>
</dbReference>
<dbReference type="InterPro" id="IPR009003">
    <property type="entry name" value="Peptidase_S1_PA"/>
</dbReference>
<gene>
    <name evidence="6" type="ORF">UFOPK3610_01402</name>
</gene>
<dbReference type="Pfam" id="PF13365">
    <property type="entry name" value="Trypsin_2"/>
    <property type="match status" value="1"/>
</dbReference>
<dbReference type="InterPro" id="IPR047680">
    <property type="entry name" value="MarP-like"/>
</dbReference>
<dbReference type="GO" id="GO:0006508">
    <property type="term" value="P:proteolysis"/>
    <property type="evidence" value="ECO:0007669"/>
    <property type="project" value="InterPro"/>
</dbReference>
<evidence type="ECO:0000256" key="5">
    <source>
        <dbReference type="SAM" id="Phobius"/>
    </source>
</evidence>
<dbReference type="InterPro" id="IPR003825">
    <property type="entry name" value="Colicin-V_CvpA"/>
</dbReference>
<dbReference type="PANTHER" id="PTHR43019:SF23">
    <property type="entry name" value="PROTEASE DO-LIKE 5, CHLOROPLASTIC"/>
    <property type="match status" value="1"/>
</dbReference>
<organism evidence="6">
    <name type="scientific">freshwater metagenome</name>
    <dbReference type="NCBI Taxonomy" id="449393"/>
    <lineage>
        <taxon>unclassified sequences</taxon>
        <taxon>metagenomes</taxon>
        <taxon>ecological metagenomes</taxon>
    </lineage>
</organism>
<accession>A0A6J7HIN6</accession>
<comment type="subcellular location">
    <subcellularLocation>
        <location evidence="1">Membrane</location>
        <topology evidence="1">Multi-pass membrane protein</topology>
    </subcellularLocation>
</comment>
<dbReference type="PRINTS" id="PR00834">
    <property type="entry name" value="PROTEASES2C"/>
</dbReference>
<dbReference type="SUPFAM" id="SSF50494">
    <property type="entry name" value="Trypsin-like serine proteases"/>
    <property type="match status" value="1"/>
</dbReference>
<keyword evidence="3 5" id="KW-1133">Transmembrane helix</keyword>
<dbReference type="Gene3D" id="2.40.10.10">
    <property type="entry name" value="Trypsin-like serine proteases"/>
    <property type="match status" value="2"/>
</dbReference>
<protein>
    <submittedName>
        <fullName evidence="6">Unannotated protein</fullName>
    </submittedName>
</protein>
<dbReference type="InterPro" id="IPR001940">
    <property type="entry name" value="Peptidase_S1C"/>
</dbReference>
<keyword evidence="2 5" id="KW-0812">Transmembrane</keyword>
<feature type="transmembrane region" description="Helical" evidence="5">
    <location>
        <begin position="103"/>
        <end position="124"/>
    </location>
</feature>
<proteinExistence type="predicted"/>
<dbReference type="Pfam" id="PF02674">
    <property type="entry name" value="Colicin_V"/>
    <property type="match status" value="1"/>
</dbReference>
<dbReference type="AlphaFoldDB" id="A0A6J7HIN6"/>
<sequence length="396" mass="40842">MNIVDWVIIGALVVFAWSGWRQGFIAGILSFVGFLGGGLVAAYIVPRVVNTFATPGLWEAIIVATVVLAAALLGQALVGGLGRRLRSRITWRPAQAVDHVGGAALNVLALVVVLWIIASSIALLPDVSFTRSIRESTVLSTVDRAVPDPARNLFSGIRKAFESSDFPRVFAGIGEVSGPEVAAPDDRVLRRPAVRAAWKSIVRVSGPAPECGTEVTGSGFVFAPEYVMTNAHVLAGVSDPYVSIPGYVTSRSADVVYFDADIDVAVLHVDGLGAEPLEFADTAATGDPAVVAGFPGGGPLDASAARVRALIEARGEDIYGQAGVVRAVYSFRGSVIPGNSGGPLLSPEGQVYGVVFASGLGDPTTGYALTAEQVAPAVAASSGATAVLDTGSCRTR</sequence>
<dbReference type="GO" id="GO:0004252">
    <property type="term" value="F:serine-type endopeptidase activity"/>
    <property type="evidence" value="ECO:0007669"/>
    <property type="project" value="InterPro"/>
</dbReference>
<evidence type="ECO:0000256" key="4">
    <source>
        <dbReference type="ARBA" id="ARBA00023136"/>
    </source>
</evidence>
<feature type="transmembrane region" description="Helical" evidence="5">
    <location>
        <begin position="24"/>
        <end position="45"/>
    </location>
</feature>